<keyword evidence="1" id="KW-0175">Coiled coil</keyword>
<dbReference type="Pfam" id="PF14020">
    <property type="entry name" value="DUF4236"/>
    <property type="match status" value="1"/>
</dbReference>
<proteinExistence type="predicted"/>
<feature type="coiled-coil region" evidence="1">
    <location>
        <begin position="161"/>
        <end position="202"/>
    </location>
</feature>
<keyword evidence="2" id="KW-1133">Transmembrane helix</keyword>
<dbReference type="RefSeq" id="WP_350262327.1">
    <property type="nucleotide sequence ID" value="NZ_CP158293.1"/>
</dbReference>
<feature type="domain" description="DUF4236" evidence="3">
    <location>
        <begin position="3"/>
        <end position="56"/>
    </location>
</feature>
<dbReference type="AlphaFoldDB" id="A0AAU7U329"/>
<name>A0AAU7U329_9GAMM</name>
<organism evidence="4">
    <name type="scientific">Pantoea sp. BJ2</name>
    <dbReference type="NCBI Taxonomy" id="3141322"/>
    <lineage>
        <taxon>Bacteria</taxon>
        <taxon>Pseudomonadati</taxon>
        <taxon>Pseudomonadota</taxon>
        <taxon>Gammaproteobacteria</taxon>
        <taxon>Enterobacterales</taxon>
        <taxon>Erwiniaceae</taxon>
        <taxon>Pantoea</taxon>
    </lineage>
</organism>
<evidence type="ECO:0000259" key="3">
    <source>
        <dbReference type="Pfam" id="PF14020"/>
    </source>
</evidence>
<evidence type="ECO:0000256" key="1">
    <source>
        <dbReference type="SAM" id="Coils"/>
    </source>
</evidence>
<accession>A0AAU7U329</accession>
<geneLocation type="plasmid" evidence="4">
    <name>plasmindA</name>
</geneLocation>
<dbReference type="EMBL" id="CP158293">
    <property type="protein sequence ID" value="XBV47195.1"/>
    <property type="molecule type" value="Genomic_DNA"/>
</dbReference>
<dbReference type="InterPro" id="IPR025330">
    <property type="entry name" value="DUF4236"/>
</dbReference>
<keyword evidence="2" id="KW-0472">Membrane</keyword>
<feature type="transmembrane region" description="Helical" evidence="2">
    <location>
        <begin position="316"/>
        <end position="338"/>
    </location>
</feature>
<protein>
    <submittedName>
        <fullName evidence="4">DUF4236 domain-containing protein</fullName>
    </submittedName>
</protein>
<keyword evidence="4" id="KW-0614">Plasmid</keyword>
<evidence type="ECO:0000313" key="4">
    <source>
        <dbReference type="EMBL" id="XBV47195.1"/>
    </source>
</evidence>
<reference evidence="4" key="1">
    <citation type="submission" date="2024-06" db="EMBL/GenBank/DDBJ databases">
        <title>Multiomics insights into the TNT degradation mechanism by Pantoea sp. BJ2 isolated from an ammunition destruction site.</title>
        <authorList>
            <person name="Luo J."/>
        </authorList>
    </citation>
    <scope>NUCLEOTIDE SEQUENCE</scope>
    <source>
        <strain evidence="4">BJ2</strain>
        <plasmid evidence="4">plasmindA</plasmid>
    </source>
</reference>
<keyword evidence="2" id="KW-0812">Transmembrane</keyword>
<sequence>MGFRFRKSISIIPGVRMNLSSSGASMSVGPRGASVSFGKRGTYANLGLPGTGLSYRTRLDRASAASRKRNASRQEDPYLRQELEQEVEALNQAVDDIVNIYLLTPDPRTGHSYSELEAHYRQLMLQPYNVPAPVRPEKPVPLIAPEQPEDNQGRGLIGRIFESASARQDRQTRNIEQWQREVKECEQENELFLKRYQAMRQRWAELYANWKFDAAEHEKKIASKLANIESQFATDNSYFESLLSEVIQAADWPRETLVSFQVNASTSEILIEVDLPEYEMLPTSSVRVNTRGTEIIEKELSQKAMRERYALHVHGIVLRLAGMAFCALPFNTVIISGFTQRISKQTGHLNDEYILSSRIERYLFERLNFSNLENVSPIDAFDKFQTQRRMSATFIFQPVTPIV</sequence>
<gene>
    <name evidence="4" type="ORF">AAF463_20240</name>
</gene>
<evidence type="ECO:0000256" key="2">
    <source>
        <dbReference type="SAM" id="Phobius"/>
    </source>
</evidence>